<gene>
    <name evidence="1" type="ORF">CHH67_02220</name>
</gene>
<name>A0A268F3C4_9BACL</name>
<comment type="caution">
    <text evidence="1">The sequence shown here is derived from an EMBL/GenBank/DDBJ whole genome shotgun (WGS) entry which is preliminary data.</text>
</comment>
<dbReference type="OrthoDB" id="128043at2"/>
<sequence>MHSAAGDNYKVDFSFNGPVRAAENAELTLEVTDSEGNPVQDFDISHEKLMHLIVVNEDLSFFEHIHPDYEENGRFTVTTEFPYGGRYKLFADFVPKGQGGMTVSDWMEADGEVAELQPLMADESLIAEVDGKEVELTLSNTLSNEEAILTFDIRDAATKQGIQDLEPYLGAIGHVVILSEDTEHYLHVHPLDGQDTGPKAEFVTSFPESGVYKIWGQFQHNGEVFTVSFAVEVQ</sequence>
<dbReference type="EMBL" id="NPBY01000009">
    <property type="protein sequence ID" value="PAD79887.1"/>
    <property type="molecule type" value="Genomic_DNA"/>
</dbReference>
<dbReference type="Proteomes" id="UP000215596">
    <property type="component" value="Unassembled WGS sequence"/>
</dbReference>
<evidence type="ECO:0000313" key="2">
    <source>
        <dbReference type="Proteomes" id="UP000215596"/>
    </source>
</evidence>
<dbReference type="AlphaFoldDB" id="A0A268F3C4"/>
<evidence type="ECO:0008006" key="3">
    <source>
        <dbReference type="Google" id="ProtNLM"/>
    </source>
</evidence>
<organism evidence="1 2">
    <name type="scientific">Paenibacillus campinasensis</name>
    <dbReference type="NCBI Taxonomy" id="66347"/>
    <lineage>
        <taxon>Bacteria</taxon>
        <taxon>Bacillati</taxon>
        <taxon>Bacillota</taxon>
        <taxon>Bacilli</taxon>
        <taxon>Bacillales</taxon>
        <taxon>Paenibacillaceae</taxon>
        <taxon>Paenibacillus</taxon>
    </lineage>
</organism>
<protein>
    <recommendedName>
        <fullName evidence="3">Secreted protein</fullName>
    </recommendedName>
</protein>
<evidence type="ECO:0000313" key="1">
    <source>
        <dbReference type="EMBL" id="PAD79887.1"/>
    </source>
</evidence>
<accession>A0A268F3C4</accession>
<proteinExistence type="predicted"/>
<reference evidence="1 2" key="1">
    <citation type="submission" date="2017-07" db="EMBL/GenBank/DDBJ databases">
        <title>Isolation and whole genome analysis of endospore-forming bacteria from heroin.</title>
        <authorList>
            <person name="Kalinowski J."/>
            <person name="Ahrens B."/>
            <person name="Al-Dilaimi A."/>
            <person name="Winkler A."/>
            <person name="Wibberg D."/>
            <person name="Schleenbecker U."/>
            <person name="Ruckert C."/>
            <person name="Wolfel R."/>
            <person name="Grass G."/>
        </authorList>
    </citation>
    <scope>NUCLEOTIDE SEQUENCE [LARGE SCALE GENOMIC DNA]</scope>
    <source>
        <strain evidence="1 2">7537-G1</strain>
    </source>
</reference>